<evidence type="ECO:0000256" key="2">
    <source>
        <dbReference type="SAM" id="MobiDB-lite"/>
    </source>
</evidence>
<dbReference type="Pfam" id="PF01370">
    <property type="entry name" value="Epimerase"/>
    <property type="match status" value="1"/>
</dbReference>
<name>A0A4Y8PQQ2_9BACL</name>
<dbReference type="Gene3D" id="3.90.25.10">
    <property type="entry name" value="UDP-galactose 4-epimerase, domain 1"/>
    <property type="match status" value="1"/>
</dbReference>
<proteinExistence type="inferred from homology"/>
<dbReference type="Gene3D" id="3.40.50.720">
    <property type="entry name" value="NAD(P)-binding Rossmann-like Domain"/>
    <property type="match status" value="1"/>
</dbReference>
<evidence type="ECO:0000259" key="3">
    <source>
        <dbReference type="Pfam" id="PF01370"/>
    </source>
</evidence>
<reference evidence="4 5" key="1">
    <citation type="submission" date="2017-03" db="EMBL/GenBank/DDBJ databases">
        <title>Isolation of Levoglucosan Utilizing Bacteria.</title>
        <authorList>
            <person name="Arya A.S."/>
        </authorList>
    </citation>
    <scope>NUCLEOTIDE SEQUENCE [LARGE SCALE GENOMIC DNA]</scope>
    <source>
        <strain evidence="4 5">MEC069</strain>
    </source>
</reference>
<dbReference type="InterPro" id="IPR036291">
    <property type="entry name" value="NAD(P)-bd_dom_sf"/>
</dbReference>
<evidence type="ECO:0000313" key="4">
    <source>
        <dbReference type="EMBL" id="TFE83015.1"/>
    </source>
</evidence>
<comment type="caution">
    <text evidence="4">The sequence shown here is derived from an EMBL/GenBank/DDBJ whole genome shotgun (WGS) entry which is preliminary data.</text>
</comment>
<dbReference type="EMBL" id="MYFO01000060">
    <property type="protein sequence ID" value="TFE83015.1"/>
    <property type="molecule type" value="Genomic_DNA"/>
</dbReference>
<evidence type="ECO:0000313" key="5">
    <source>
        <dbReference type="Proteomes" id="UP000298246"/>
    </source>
</evidence>
<keyword evidence="5" id="KW-1185">Reference proteome</keyword>
<organism evidence="4 5">
    <name type="scientific">Paenibacillus athensensis</name>
    <dbReference type="NCBI Taxonomy" id="1967502"/>
    <lineage>
        <taxon>Bacteria</taxon>
        <taxon>Bacillati</taxon>
        <taxon>Bacillota</taxon>
        <taxon>Bacilli</taxon>
        <taxon>Bacillales</taxon>
        <taxon>Paenibacillaceae</taxon>
        <taxon>Paenibacillus</taxon>
    </lineage>
</organism>
<dbReference type="Proteomes" id="UP000298246">
    <property type="component" value="Unassembled WGS sequence"/>
</dbReference>
<sequence>MSSASALSSPSAPSTQSPSPSSPLSFPSPPTGPIIEWPCDLTRADDVRRLIAETLPDLVLHLAGRNAVGESWREPLGYLQANVMSTFNLLDALRARPASRIVVAGSMLGFPASERPDPPHPYSLSKAFQAWGALGWGRLFGQPVIVAKPSNLIGPGPSTGICALLARRAAELEKGRQAPPFSLSSAIEERDYLDVRDAVRAYEALLAAGEPGGVYPVASGVNRSLGAVAAAVQQQLGRPLPLRIGSLDGYLPPAPVDIAPMCALGWRPVIPFEQSLRDALDYFRTTV</sequence>
<feature type="region of interest" description="Disordered" evidence="2">
    <location>
        <begin position="1"/>
        <end position="29"/>
    </location>
</feature>
<dbReference type="AlphaFoldDB" id="A0A4Y8PQQ2"/>
<evidence type="ECO:0000256" key="1">
    <source>
        <dbReference type="ARBA" id="ARBA00007637"/>
    </source>
</evidence>
<comment type="similarity">
    <text evidence="1">Belongs to the NAD(P)-dependent epimerase/dehydratase family.</text>
</comment>
<feature type="domain" description="NAD-dependent epimerase/dehydratase" evidence="3">
    <location>
        <begin position="39"/>
        <end position="217"/>
    </location>
</feature>
<protein>
    <recommendedName>
        <fullName evidence="3">NAD-dependent epimerase/dehydratase domain-containing protein</fullName>
    </recommendedName>
</protein>
<accession>A0A4Y8PQQ2</accession>
<gene>
    <name evidence="4" type="ORF">B5M42_23955</name>
</gene>
<feature type="compositionally biased region" description="Low complexity" evidence="2">
    <location>
        <begin position="1"/>
        <end position="25"/>
    </location>
</feature>
<dbReference type="SUPFAM" id="SSF51735">
    <property type="entry name" value="NAD(P)-binding Rossmann-fold domains"/>
    <property type="match status" value="1"/>
</dbReference>
<dbReference type="PANTHER" id="PTHR43000">
    <property type="entry name" value="DTDP-D-GLUCOSE 4,6-DEHYDRATASE-RELATED"/>
    <property type="match status" value="1"/>
</dbReference>
<dbReference type="InterPro" id="IPR001509">
    <property type="entry name" value="Epimerase_deHydtase"/>
</dbReference>